<evidence type="ECO:0000313" key="2">
    <source>
        <dbReference type="Proteomes" id="UP001055811"/>
    </source>
</evidence>
<organism evidence="1 2">
    <name type="scientific">Cichorium intybus</name>
    <name type="common">Chicory</name>
    <dbReference type="NCBI Taxonomy" id="13427"/>
    <lineage>
        <taxon>Eukaryota</taxon>
        <taxon>Viridiplantae</taxon>
        <taxon>Streptophyta</taxon>
        <taxon>Embryophyta</taxon>
        <taxon>Tracheophyta</taxon>
        <taxon>Spermatophyta</taxon>
        <taxon>Magnoliopsida</taxon>
        <taxon>eudicotyledons</taxon>
        <taxon>Gunneridae</taxon>
        <taxon>Pentapetalae</taxon>
        <taxon>asterids</taxon>
        <taxon>campanulids</taxon>
        <taxon>Asterales</taxon>
        <taxon>Asteraceae</taxon>
        <taxon>Cichorioideae</taxon>
        <taxon>Cichorieae</taxon>
        <taxon>Cichoriinae</taxon>
        <taxon>Cichorium</taxon>
    </lineage>
</organism>
<keyword evidence="2" id="KW-1185">Reference proteome</keyword>
<dbReference type="EMBL" id="CM042010">
    <property type="protein sequence ID" value="KAI3780412.1"/>
    <property type="molecule type" value="Genomic_DNA"/>
</dbReference>
<proteinExistence type="predicted"/>
<comment type="caution">
    <text evidence="1">The sequence shown here is derived from an EMBL/GenBank/DDBJ whole genome shotgun (WGS) entry which is preliminary data.</text>
</comment>
<dbReference type="Proteomes" id="UP001055811">
    <property type="component" value="Linkage Group LG02"/>
</dbReference>
<gene>
    <name evidence="1" type="ORF">L2E82_10393</name>
</gene>
<protein>
    <submittedName>
        <fullName evidence="1">Uncharacterized protein</fullName>
    </submittedName>
</protein>
<reference evidence="2" key="1">
    <citation type="journal article" date="2022" name="Mol. Ecol. Resour.">
        <title>The genomes of chicory, endive, great burdock and yacon provide insights into Asteraceae palaeo-polyploidization history and plant inulin production.</title>
        <authorList>
            <person name="Fan W."/>
            <person name="Wang S."/>
            <person name="Wang H."/>
            <person name="Wang A."/>
            <person name="Jiang F."/>
            <person name="Liu H."/>
            <person name="Zhao H."/>
            <person name="Xu D."/>
            <person name="Zhang Y."/>
        </authorList>
    </citation>
    <scope>NUCLEOTIDE SEQUENCE [LARGE SCALE GENOMIC DNA]</scope>
    <source>
        <strain evidence="2">cv. Punajuju</strain>
    </source>
</reference>
<name>A0ACB9GAC4_CICIN</name>
<evidence type="ECO:0000313" key="1">
    <source>
        <dbReference type="EMBL" id="KAI3780412.1"/>
    </source>
</evidence>
<accession>A0ACB9GAC4</accession>
<sequence length="618" mass="67465">MDPPPPPTTVLHHHYQESLESSSVSSPTSRHWDDTLPPPKLRLMCSFGGHIIPRPHDKSLCYMGGDTRIVVADRHTSLADLCSRLSTTLLHGRQFTLKYQLPSEDLDSLVSLTSDEDLDCMIEEYDRLNASNPSTKPSRLRLFLFLSKPETAASMGSLLDDAKSETWFVDALNGAGLLPRGLSDSATTNIDNLLEHKDGGIQEDRDNYTETEIQRRRLDVQFNLPDSPLMETSSSFGSTSSSPSMSNLPPIKVRVDQMNQMAGLDEHLSQLNVNTAPPPVPVINVGGWAAVVTSAGGGTTVSDDDRSDHGAPSGGMRRPPLPLQPVQRKFGHDAYSLPSPESKHGGAYGLHSPDSIASDSSIASGNCHPKPTFPQDSNRDTGTPPAATQQVYPATTAATMSTMSYQIPMQQIPDYTDSQQPPPPQQLNQDQQQQQFYQTRPQYIHHPTANQTPPPGSSYYPVYAPPPQMDHQQYPLYFLPMSQNLPYGVQMQSNPTDATTNPTNIPSSAAVPPLYPTKTAVQMTPPPGMIQIPGNQFQQQYVNVSQMPHHPATPMPASNGGKYGYEYAHPTQDQVYYSNHHSVAAPLPSQYQTMTPASAMLLAQASSAQQPAPESAKQ</sequence>
<reference evidence="1 2" key="2">
    <citation type="journal article" date="2022" name="Mol. Ecol. Resour.">
        <title>The genomes of chicory, endive, great burdock and yacon provide insights into Asteraceae paleo-polyploidization history and plant inulin production.</title>
        <authorList>
            <person name="Fan W."/>
            <person name="Wang S."/>
            <person name="Wang H."/>
            <person name="Wang A."/>
            <person name="Jiang F."/>
            <person name="Liu H."/>
            <person name="Zhao H."/>
            <person name="Xu D."/>
            <person name="Zhang Y."/>
        </authorList>
    </citation>
    <scope>NUCLEOTIDE SEQUENCE [LARGE SCALE GENOMIC DNA]</scope>
    <source>
        <strain evidence="2">cv. Punajuju</strain>
        <tissue evidence="1">Leaves</tissue>
    </source>
</reference>